<dbReference type="GO" id="GO:0008270">
    <property type="term" value="F:zinc ion binding"/>
    <property type="evidence" value="ECO:0007669"/>
    <property type="project" value="UniProtKB-KW"/>
</dbReference>
<evidence type="ECO:0000256" key="5">
    <source>
        <dbReference type="SAM" id="MobiDB-lite"/>
    </source>
</evidence>
<evidence type="ECO:0000256" key="2">
    <source>
        <dbReference type="ARBA" id="ARBA00022771"/>
    </source>
</evidence>
<dbReference type="InterPro" id="IPR017907">
    <property type="entry name" value="Znf_RING_CS"/>
</dbReference>
<evidence type="ECO:0000313" key="8">
    <source>
        <dbReference type="Proteomes" id="UP000230233"/>
    </source>
</evidence>
<sequence>MAPNDNGRTPRKRRPPTFFDPSSNKKPLSEVELLTQKCENAEKLKQKYENKNKVLRREMKKLYQEKYKWQSKMTNSQRQHDWQIANLKADHEKEKANHEKEKADHEKEKAGHEQEIKRLEASNVELRHRMREWKSLKDNKELVKTVTNARNEANYHRQKALECMSMYLKGQEDLSGVLKLWKMCDVCRREFGSEPNTTPRVLFCGHTICEDCIDHIIKGHALRCPLCRSFCYKPDLDANHFPKNFLALDM</sequence>
<dbReference type="STRING" id="1611254.A0A2G5V1Q1"/>
<keyword evidence="8" id="KW-1185">Reference proteome</keyword>
<dbReference type="CDD" id="cd16564">
    <property type="entry name" value="RING-HC_RNF222"/>
    <property type="match status" value="1"/>
</dbReference>
<evidence type="ECO:0000256" key="1">
    <source>
        <dbReference type="ARBA" id="ARBA00022723"/>
    </source>
</evidence>
<dbReference type="InterPro" id="IPR052667">
    <property type="entry name" value="E3_ubiquitin-ligase_RING"/>
</dbReference>
<keyword evidence="1" id="KW-0479">Metal-binding</keyword>
<organism evidence="7 8">
    <name type="scientific">Caenorhabditis nigoni</name>
    <dbReference type="NCBI Taxonomy" id="1611254"/>
    <lineage>
        <taxon>Eukaryota</taxon>
        <taxon>Metazoa</taxon>
        <taxon>Ecdysozoa</taxon>
        <taxon>Nematoda</taxon>
        <taxon>Chromadorea</taxon>
        <taxon>Rhabditida</taxon>
        <taxon>Rhabditina</taxon>
        <taxon>Rhabditomorpha</taxon>
        <taxon>Rhabditoidea</taxon>
        <taxon>Rhabditidae</taxon>
        <taxon>Peloderinae</taxon>
        <taxon>Caenorhabditis</taxon>
    </lineage>
</organism>
<dbReference type="Gene3D" id="3.30.40.10">
    <property type="entry name" value="Zinc/RING finger domain, C3HC4 (zinc finger)"/>
    <property type="match status" value="1"/>
</dbReference>
<dbReference type="PROSITE" id="PS00518">
    <property type="entry name" value="ZF_RING_1"/>
    <property type="match status" value="1"/>
</dbReference>
<feature type="region of interest" description="Disordered" evidence="5">
    <location>
        <begin position="91"/>
        <end position="113"/>
    </location>
</feature>
<gene>
    <name evidence="7" type="primary">Cnig_chr_II.g5629</name>
    <name evidence="7" type="ORF">B9Z55_005629</name>
</gene>
<dbReference type="PANTHER" id="PTHR47156">
    <property type="entry name" value="PROTEIN CBG20824"/>
    <property type="match status" value="1"/>
</dbReference>
<dbReference type="InterPro" id="IPR001841">
    <property type="entry name" value="Znf_RING"/>
</dbReference>
<protein>
    <recommendedName>
        <fullName evidence="6">RING-type domain-containing protein</fullName>
    </recommendedName>
</protein>
<keyword evidence="2 4" id="KW-0863">Zinc-finger</keyword>
<dbReference type="InterPro" id="IPR027370">
    <property type="entry name" value="Znf-RING_euk"/>
</dbReference>
<evidence type="ECO:0000256" key="4">
    <source>
        <dbReference type="PROSITE-ProRule" id="PRU00175"/>
    </source>
</evidence>
<dbReference type="PROSITE" id="PS50089">
    <property type="entry name" value="ZF_RING_2"/>
    <property type="match status" value="1"/>
</dbReference>
<comment type="caution">
    <text evidence="7">The sequence shown here is derived from an EMBL/GenBank/DDBJ whole genome shotgun (WGS) entry which is preliminary data.</text>
</comment>
<dbReference type="EMBL" id="PDUG01000002">
    <property type="protein sequence ID" value="PIC45689.1"/>
    <property type="molecule type" value="Genomic_DNA"/>
</dbReference>
<feature type="region of interest" description="Disordered" evidence="5">
    <location>
        <begin position="1"/>
        <end position="29"/>
    </location>
</feature>
<dbReference type="OrthoDB" id="5874122at2759"/>
<dbReference type="PANTHER" id="PTHR47156:SF10">
    <property type="entry name" value="E3 UBIQUITIN-PROTEIN LIGASE TRIM-21-RELATED"/>
    <property type="match status" value="1"/>
</dbReference>
<accession>A0A2G5V1Q1</accession>
<keyword evidence="3" id="KW-0862">Zinc</keyword>
<reference evidence="8" key="1">
    <citation type="submission" date="2017-10" db="EMBL/GenBank/DDBJ databases">
        <title>Rapid genome shrinkage in a self-fertile nematode reveals novel sperm competition proteins.</title>
        <authorList>
            <person name="Yin D."/>
            <person name="Schwarz E.M."/>
            <person name="Thomas C.G."/>
            <person name="Felde R.L."/>
            <person name="Korf I.F."/>
            <person name="Cutter A.D."/>
            <person name="Schartner C.M."/>
            <person name="Ralston E.J."/>
            <person name="Meyer B.J."/>
            <person name="Haag E.S."/>
        </authorList>
    </citation>
    <scope>NUCLEOTIDE SEQUENCE [LARGE SCALE GENOMIC DNA]</scope>
    <source>
        <strain evidence="8">JU1422</strain>
    </source>
</reference>
<evidence type="ECO:0000256" key="3">
    <source>
        <dbReference type="ARBA" id="ARBA00022833"/>
    </source>
</evidence>
<evidence type="ECO:0000313" key="7">
    <source>
        <dbReference type="EMBL" id="PIC45689.1"/>
    </source>
</evidence>
<dbReference type="AlphaFoldDB" id="A0A2G5V1Q1"/>
<dbReference type="SUPFAM" id="SSF57850">
    <property type="entry name" value="RING/U-box"/>
    <property type="match status" value="1"/>
</dbReference>
<name>A0A2G5V1Q1_9PELO</name>
<dbReference type="Proteomes" id="UP000230233">
    <property type="component" value="Chromosome II"/>
</dbReference>
<proteinExistence type="predicted"/>
<dbReference type="InterPro" id="IPR013083">
    <property type="entry name" value="Znf_RING/FYVE/PHD"/>
</dbReference>
<dbReference type="SMART" id="SM00184">
    <property type="entry name" value="RING"/>
    <property type="match status" value="1"/>
</dbReference>
<dbReference type="Pfam" id="PF13445">
    <property type="entry name" value="zf-RING_UBOX"/>
    <property type="match status" value="1"/>
</dbReference>
<evidence type="ECO:0000259" key="6">
    <source>
        <dbReference type="PROSITE" id="PS50089"/>
    </source>
</evidence>
<feature type="domain" description="RING-type" evidence="6">
    <location>
        <begin position="184"/>
        <end position="228"/>
    </location>
</feature>